<feature type="region of interest" description="Disordered" evidence="3">
    <location>
        <begin position="1"/>
        <end position="38"/>
    </location>
</feature>
<protein>
    <submittedName>
        <fullName evidence="5">Pumilio-family RNA binding repeat containing protein</fullName>
    </submittedName>
</protein>
<reference evidence="5" key="1">
    <citation type="submission" date="2016-10" db="EMBL/GenBank/DDBJ databases">
        <authorList>
            <person name="Benchimol M."/>
            <person name="Almeida L.G."/>
            <person name="Vasconcelos A.T."/>
            <person name="Perreira-Neves A."/>
            <person name="Rosa I.A."/>
            <person name="Tasca T."/>
            <person name="Bogo M.R."/>
            <person name="de Souza W."/>
        </authorList>
    </citation>
    <scope>NUCLEOTIDE SEQUENCE [LARGE SCALE GENOMIC DNA]</scope>
    <source>
        <strain evidence="5">K</strain>
    </source>
</reference>
<dbReference type="Pfam" id="PF00806">
    <property type="entry name" value="PUF"/>
    <property type="match status" value="8"/>
</dbReference>
<dbReference type="PROSITE" id="PS50302">
    <property type="entry name" value="PUM"/>
    <property type="match status" value="4"/>
</dbReference>
<evidence type="ECO:0000256" key="3">
    <source>
        <dbReference type="SAM" id="MobiDB-lite"/>
    </source>
</evidence>
<dbReference type="InterPro" id="IPR033133">
    <property type="entry name" value="PUM-HD"/>
</dbReference>
<dbReference type="SUPFAM" id="SSF48371">
    <property type="entry name" value="ARM repeat"/>
    <property type="match status" value="1"/>
</dbReference>
<dbReference type="GeneID" id="94831790"/>
<proteinExistence type="predicted"/>
<feature type="repeat" description="Pumilio" evidence="2">
    <location>
        <begin position="267"/>
        <end position="303"/>
    </location>
</feature>
<dbReference type="GO" id="GO:0005737">
    <property type="term" value="C:cytoplasm"/>
    <property type="evidence" value="ECO:0007669"/>
    <property type="project" value="TreeGrafter"/>
</dbReference>
<evidence type="ECO:0000313" key="5">
    <source>
        <dbReference type="EMBL" id="OHT16572.1"/>
    </source>
</evidence>
<dbReference type="OrthoDB" id="668540at2759"/>
<accession>A0A1J4L3M4</accession>
<dbReference type="AlphaFoldDB" id="A0A1J4L3M4"/>
<name>A0A1J4L3M4_9EUKA</name>
<dbReference type="VEuPathDB" id="TrichDB:TRFO_13179"/>
<dbReference type="Proteomes" id="UP000179807">
    <property type="component" value="Unassembled WGS sequence"/>
</dbReference>
<feature type="domain" description="PUM-HD" evidence="4">
    <location>
        <begin position="65"/>
        <end position="408"/>
    </location>
</feature>
<feature type="repeat" description="Pumilio" evidence="2">
    <location>
        <begin position="196"/>
        <end position="231"/>
    </location>
</feature>
<keyword evidence="6" id="KW-1185">Reference proteome</keyword>
<dbReference type="InterPro" id="IPR001313">
    <property type="entry name" value="Pumilio_RNA-bd_rpt"/>
</dbReference>
<evidence type="ECO:0000256" key="1">
    <source>
        <dbReference type="ARBA" id="ARBA00022737"/>
    </source>
</evidence>
<evidence type="ECO:0000256" key="2">
    <source>
        <dbReference type="PROSITE-ProRule" id="PRU00317"/>
    </source>
</evidence>
<dbReference type="SMART" id="SM00025">
    <property type="entry name" value="Pumilio"/>
    <property type="match status" value="8"/>
</dbReference>
<dbReference type="PROSITE" id="PS50303">
    <property type="entry name" value="PUM_HD"/>
    <property type="match status" value="1"/>
</dbReference>
<dbReference type="GO" id="GO:0003729">
    <property type="term" value="F:mRNA binding"/>
    <property type="evidence" value="ECO:0007669"/>
    <property type="project" value="TreeGrafter"/>
</dbReference>
<feature type="repeat" description="Pumilio" evidence="2">
    <location>
        <begin position="87"/>
        <end position="123"/>
    </location>
</feature>
<feature type="repeat" description="Pumilio" evidence="2">
    <location>
        <begin position="346"/>
        <end position="382"/>
    </location>
</feature>
<dbReference type="RefSeq" id="XP_068369708.1">
    <property type="nucleotide sequence ID" value="XM_068497086.1"/>
</dbReference>
<dbReference type="InterPro" id="IPR016024">
    <property type="entry name" value="ARM-type_fold"/>
</dbReference>
<dbReference type="Gene3D" id="1.25.10.10">
    <property type="entry name" value="Leucine-rich Repeat Variant"/>
    <property type="match status" value="1"/>
</dbReference>
<sequence>MAFNTPTEQIARSVPRSVSNGYFPPGASPNGFHRPFNQNHQIDNTRRVHLISSDLWEAITGERLTPANICQLLDSSIPMGDSSTSQSFQAMQCVLMARDRQGSRIIQKRLEDGNETDRNFIFTSLFPSLNELVYDPAANFVIQKMCETLTIEQQSLMLVFFLRDSKAITDHPNGCRVLQKFIEYTTHDNVDALFVNLKPNLIPLCFSQNGNHIVQRFIELLPERVQEIIDCVQPQLSNLVVDNCGCRVVQRLFEKFQIDILEPLVQEVLTYAPDLATNQYGNYVVQEVLEAGKRAHIAALIVAFKGHFYEFSIHKFASNVIEKCIRGATKSEQEAIFSEVIGNDGHFELQRILKMVGDQFGNYVIQRIIEYGTDSQQTAIYDVVYDNYDALISNNYAKHVISRLENLDFEFD</sequence>
<feature type="compositionally biased region" description="Polar residues" evidence="3">
    <location>
        <begin position="1"/>
        <end position="20"/>
    </location>
</feature>
<organism evidence="5 6">
    <name type="scientific">Tritrichomonas foetus</name>
    <dbReference type="NCBI Taxonomy" id="1144522"/>
    <lineage>
        <taxon>Eukaryota</taxon>
        <taxon>Metamonada</taxon>
        <taxon>Parabasalia</taxon>
        <taxon>Tritrichomonadida</taxon>
        <taxon>Tritrichomonadidae</taxon>
        <taxon>Tritrichomonas</taxon>
    </lineage>
</organism>
<gene>
    <name evidence="5" type="ORF">TRFO_13179</name>
</gene>
<dbReference type="PANTHER" id="PTHR12537:SF12">
    <property type="entry name" value="MATERNAL PROTEIN PUMILIO"/>
    <property type="match status" value="1"/>
</dbReference>
<dbReference type="PANTHER" id="PTHR12537">
    <property type="entry name" value="RNA BINDING PROTEIN PUMILIO-RELATED"/>
    <property type="match status" value="1"/>
</dbReference>
<keyword evidence="1" id="KW-0677">Repeat</keyword>
<comment type="caution">
    <text evidence="5">The sequence shown here is derived from an EMBL/GenBank/DDBJ whole genome shotgun (WGS) entry which is preliminary data.</text>
</comment>
<dbReference type="EMBL" id="MLAK01000100">
    <property type="protein sequence ID" value="OHT16572.1"/>
    <property type="molecule type" value="Genomic_DNA"/>
</dbReference>
<dbReference type="InterPro" id="IPR011989">
    <property type="entry name" value="ARM-like"/>
</dbReference>
<dbReference type="GO" id="GO:0010608">
    <property type="term" value="P:post-transcriptional regulation of gene expression"/>
    <property type="evidence" value="ECO:0007669"/>
    <property type="project" value="TreeGrafter"/>
</dbReference>
<evidence type="ECO:0000313" key="6">
    <source>
        <dbReference type="Proteomes" id="UP000179807"/>
    </source>
</evidence>
<evidence type="ECO:0000259" key="4">
    <source>
        <dbReference type="PROSITE" id="PS50303"/>
    </source>
</evidence>